<feature type="compositionally biased region" description="Low complexity" evidence="1">
    <location>
        <begin position="279"/>
        <end position="289"/>
    </location>
</feature>
<evidence type="ECO:0000256" key="1">
    <source>
        <dbReference type="SAM" id="MobiDB-lite"/>
    </source>
</evidence>
<feature type="compositionally biased region" description="Basic and acidic residues" evidence="1">
    <location>
        <begin position="290"/>
        <end position="299"/>
    </location>
</feature>
<keyword evidence="3" id="KW-1185">Reference proteome</keyword>
<feature type="region of interest" description="Disordered" evidence="1">
    <location>
        <begin position="106"/>
        <end position="135"/>
    </location>
</feature>
<organism evidence="2 3">
    <name type="scientific">Popillia japonica</name>
    <name type="common">Japanese beetle</name>
    <dbReference type="NCBI Taxonomy" id="7064"/>
    <lineage>
        <taxon>Eukaryota</taxon>
        <taxon>Metazoa</taxon>
        <taxon>Ecdysozoa</taxon>
        <taxon>Arthropoda</taxon>
        <taxon>Hexapoda</taxon>
        <taxon>Insecta</taxon>
        <taxon>Pterygota</taxon>
        <taxon>Neoptera</taxon>
        <taxon>Endopterygota</taxon>
        <taxon>Coleoptera</taxon>
        <taxon>Polyphaga</taxon>
        <taxon>Scarabaeiformia</taxon>
        <taxon>Scarabaeidae</taxon>
        <taxon>Rutelinae</taxon>
        <taxon>Popillia</taxon>
    </lineage>
</organism>
<gene>
    <name evidence="2" type="ORF">QE152_g26307</name>
</gene>
<accession>A0AAW1JYT8</accession>
<name>A0AAW1JYT8_POPJA</name>
<dbReference type="AlphaFoldDB" id="A0AAW1JYT8"/>
<proteinExistence type="predicted"/>
<dbReference type="EMBL" id="JASPKY010000299">
    <property type="protein sequence ID" value="KAK9710013.1"/>
    <property type="molecule type" value="Genomic_DNA"/>
</dbReference>
<feature type="region of interest" description="Disordered" evidence="1">
    <location>
        <begin position="235"/>
        <end position="299"/>
    </location>
</feature>
<reference evidence="2 3" key="1">
    <citation type="journal article" date="2024" name="BMC Genomics">
        <title>De novo assembly and annotation of Popillia japonica's genome with initial clues to its potential as an invasive pest.</title>
        <authorList>
            <person name="Cucini C."/>
            <person name="Boschi S."/>
            <person name="Funari R."/>
            <person name="Cardaioli E."/>
            <person name="Iannotti N."/>
            <person name="Marturano G."/>
            <person name="Paoli F."/>
            <person name="Bruttini M."/>
            <person name="Carapelli A."/>
            <person name="Frati F."/>
            <person name="Nardi F."/>
        </authorList>
    </citation>
    <scope>NUCLEOTIDE SEQUENCE [LARGE SCALE GENOMIC DNA]</scope>
    <source>
        <strain evidence="2">DMR45628</strain>
    </source>
</reference>
<protein>
    <submittedName>
        <fullName evidence="2">Uncharacterized protein</fullName>
    </submittedName>
</protein>
<sequence>MFHILKAPLRVVKTCKVRTDRNTTNDAEEVIETHGMILAPTGEEVIETHGMILAPTGGQLHHRTCARQVQSTPGRLLQKSAGHQPFCPGSCGPPGGAQVHHNTTREVARPGVPSPGTGTSAPRHSEYTANRPPVPDHHPVATSWYPGSRVHPLHEFMRHKHGLHNVITVPKTAQPLVLHQYHDDSTHGLHNVITVPKTAQPLVLHQYHDDSTAGHPGMEETSCVITQYLRPKHCSDTNSADLENGGTPSPRKQAASSPSIYDQSTVRIPTRPTWRMEAPHPQAAATPHTTDPRKQATVP</sequence>
<feature type="compositionally biased region" description="Polar residues" evidence="1">
    <location>
        <begin position="254"/>
        <end position="267"/>
    </location>
</feature>
<dbReference type="Proteomes" id="UP001458880">
    <property type="component" value="Unassembled WGS sequence"/>
</dbReference>
<evidence type="ECO:0000313" key="2">
    <source>
        <dbReference type="EMBL" id="KAK9710013.1"/>
    </source>
</evidence>
<evidence type="ECO:0000313" key="3">
    <source>
        <dbReference type="Proteomes" id="UP001458880"/>
    </source>
</evidence>
<comment type="caution">
    <text evidence="2">The sequence shown here is derived from an EMBL/GenBank/DDBJ whole genome shotgun (WGS) entry which is preliminary data.</text>
</comment>